<keyword evidence="8 12" id="KW-0694">RNA-binding</keyword>
<evidence type="ECO:0000256" key="4">
    <source>
        <dbReference type="ARBA" id="ARBA00022664"/>
    </source>
</evidence>
<dbReference type="PANTHER" id="PTHR11208:SF45">
    <property type="entry name" value="SPLICING FACTOR 1"/>
    <property type="match status" value="1"/>
</dbReference>
<comment type="subcellular location">
    <subcellularLocation>
        <location evidence="1">Nucleus</location>
    </subcellularLocation>
</comment>
<dbReference type="Gene3D" id="4.10.60.10">
    <property type="entry name" value="Zinc finger, CCHC-type"/>
    <property type="match status" value="1"/>
</dbReference>
<evidence type="ECO:0000256" key="13">
    <source>
        <dbReference type="SAM" id="MobiDB-lite"/>
    </source>
</evidence>
<dbReference type="InterPro" id="IPR045071">
    <property type="entry name" value="BBP-like"/>
</dbReference>
<feature type="compositionally biased region" description="Polar residues" evidence="13">
    <location>
        <begin position="792"/>
        <end position="806"/>
    </location>
</feature>
<dbReference type="PROSITE" id="PS50084">
    <property type="entry name" value="KH_TYPE_1"/>
    <property type="match status" value="1"/>
</dbReference>
<comment type="caution">
    <text evidence="15">The sequence shown here is derived from an EMBL/GenBank/DDBJ whole genome shotgun (WGS) entry which is preliminary data.</text>
</comment>
<protein>
    <recommendedName>
        <fullName evidence="3">Branchpoint-bridging protein</fullName>
    </recommendedName>
</protein>
<keyword evidence="7" id="KW-0862">Zinc</keyword>
<dbReference type="GO" id="GO:0008380">
    <property type="term" value="P:RNA splicing"/>
    <property type="evidence" value="ECO:0007669"/>
    <property type="project" value="UniProtKB-KW"/>
</dbReference>
<dbReference type="GO" id="GO:0006397">
    <property type="term" value="P:mRNA processing"/>
    <property type="evidence" value="ECO:0007669"/>
    <property type="project" value="UniProtKB-KW"/>
</dbReference>
<evidence type="ECO:0000256" key="11">
    <source>
        <dbReference type="PROSITE-ProRule" id="PRU00047"/>
    </source>
</evidence>
<proteinExistence type="inferred from homology"/>
<evidence type="ECO:0000256" key="1">
    <source>
        <dbReference type="ARBA" id="ARBA00004123"/>
    </source>
</evidence>
<dbReference type="GO" id="GO:0003729">
    <property type="term" value="F:mRNA binding"/>
    <property type="evidence" value="ECO:0007669"/>
    <property type="project" value="TreeGrafter"/>
</dbReference>
<feature type="compositionally biased region" description="Polar residues" evidence="13">
    <location>
        <begin position="762"/>
        <end position="784"/>
    </location>
</feature>
<dbReference type="InterPro" id="IPR047086">
    <property type="entry name" value="SF1-HH_sf"/>
</dbReference>
<evidence type="ECO:0000256" key="9">
    <source>
        <dbReference type="ARBA" id="ARBA00023187"/>
    </source>
</evidence>
<keyword evidence="5" id="KW-0479">Metal-binding</keyword>
<dbReference type="PANTHER" id="PTHR11208">
    <property type="entry name" value="RNA-BINDING PROTEIN RELATED"/>
    <property type="match status" value="1"/>
</dbReference>
<dbReference type="Gene3D" id="3.30.1370.10">
    <property type="entry name" value="K Homology domain, type 1"/>
    <property type="match status" value="1"/>
</dbReference>
<evidence type="ECO:0000256" key="3">
    <source>
        <dbReference type="ARBA" id="ARBA00017984"/>
    </source>
</evidence>
<dbReference type="GO" id="GO:0008270">
    <property type="term" value="F:zinc ion binding"/>
    <property type="evidence" value="ECO:0007669"/>
    <property type="project" value="UniProtKB-KW"/>
</dbReference>
<accession>A0A1R0H3Z8</accession>
<dbReference type="SUPFAM" id="SSF57756">
    <property type="entry name" value="Retrovirus zinc finger-like domains"/>
    <property type="match status" value="1"/>
</dbReference>
<dbReference type="EMBL" id="LSSL01000722">
    <property type="protein sequence ID" value="OLY83855.1"/>
    <property type="molecule type" value="Genomic_DNA"/>
</dbReference>
<sequence>MNSVNEIDSVDQPGRKKRKNRWGDSSSVIKIPGAPTAITVKLSNEQLDNYAQIMRIEELSRKLRLNDVIPANKERSPSPEPIYNNEGKRVNTREYRYRKKIDDERSKLIEKQMATNPDFKPPPDYRKVTRFNDKVFLPTKEHPDINFIGLLIGPRGNTLKQIEAKSGCKISIRGKGSIKEGKSRDDFMLPGADEELHAYVVADSVEKVNKGIKVIKDIVNQTITSPESHNKLKTLQLRELAVLNGTLREEDESGLQTCPNCGQTGHRRWECPEQQNITSTIICSICNGRGHLSKDCLSISDPVAFQNTQIKNSQVNSDYLRLMVDLGEHSPSSLPSATPHHFPGDMIPAHNQLNSGYHGNTIPPPGNNYPQHNPVLPLASNTINPQYPPNFIQPPPPVMPQGFAPPQFHTQFPPSQVPPPSYPINSIPFNNQNNSHPHPSLNSNSIDVKIPGFEDPSSVITIPGPKPFDYSSQSAEYIRKLYPNSSIPNINTAELLSAETPQPGFGPSDEIEALKADLGLSSDFKLLTPPKPIDGAKILSRLVYGNAFPPWRRSSKNKFFSMSSNIQHSTISSSNLDNHHLNHDSTSPINHHEASGGSYQNQYHKDISSKTNPNSTDSTDIYQLLISKLTDDPEFKFGPKHFEYFYEFILKNQQSSKINSSIFDKFINTTPFSRYLIYSAVNQFLSEKDTFNNLSSIPNHGHSSSPRVQLNISGISFSYSIFEGCLFDILQSFLSKLNQNRKSLSNMPSDLDIESRENSLSFINNTGSTSNNPHLDSEVPSSHSGPFPIGVNRNSSLPGSVQTGPLQPNQSNQQYNNPYNTINSNSGMINFVPASSNTGIRVLSSAEQNANNANLEQMNMAQSLNDQVQKQHQININNVNMQNSGNVPVSQNRVYQNSQQIDNHMHPNDHHSQLPHSYQNQPYGSALPTLNNNNVFNPFDNNQNHVYGNQALSQQYAHLATSNNSHNAKFSQPYSYFNNNGMDSNPYNSNQNLHRQNAMPYSNPHNSGLNAAFASPNIAQTTTNP</sequence>
<dbReference type="GO" id="GO:0005634">
    <property type="term" value="C:nucleus"/>
    <property type="evidence" value="ECO:0007669"/>
    <property type="project" value="UniProtKB-SubCell"/>
</dbReference>
<reference evidence="15 16" key="1">
    <citation type="journal article" date="2016" name="Mol. Biol. Evol.">
        <title>Genome-Wide Survey of Gut Fungi (Harpellales) Reveals the First Horizontally Transferred Ubiquitin Gene from a Mosquito Host.</title>
        <authorList>
            <person name="Wang Y."/>
            <person name="White M.M."/>
            <person name="Kvist S."/>
            <person name="Moncalvo J.M."/>
        </authorList>
    </citation>
    <scope>NUCLEOTIDE SEQUENCE [LARGE SCALE GENOMIC DNA]</scope>
    <source>
        <strain evidence="15 16">ALG-7-W6</strain>
    </source>
</reference>
<dbReference type="GO" id="GO:0048024">
    <property type="term" value="P:regulation of mRNA splicing, via spliceosome"/>
    <property type="evidence" value="ECO:0007669"/>
    <property type="project" value="TreeGrafter"/>
</dbReference>
<dbReference type="Proteomes" id="UP000187455">
    <property type="component" value="Unassembled WGS sequence"/>
</dbReference>
<evidence type="ECO:0000313" key="16">
    <source>
        <dbReference type="Proteomes" id="UP000187455"/>
    </source>
</evidence>
<evidence type="ECO:0000256" key="6">
    <source>
        <dbReference type="ARBA" id="ARBA00022771"/>
    </source>
</evidence>
<evidence type="ECO:0000256" key="12">
    <source>
        <dbReference type="PROSITE-ProRule" id="PRU00117"/>
    </source>
</evidence>
<dbReference type="Gene3D" id="6.10.140.1790">
    <property type="match status" value="1"/>
</dbReference>
<evidence type="ECO:0000256" key="8">
    <source>
        <dbReference type="ARBA" id="ARBA00022884"/>
    </source>
</evidence>
<evidence type="ECO:0000259" key="14">
    <source>
        <dbReference type="PROSITE" id="PS50158"/>
    </source>
</evidence>
<dbReference type="SUPFAM" id="SSF54791">
    <property type="entry name" value="Eukaryotic type KH-domain (KH-domain type I)"/>
    <property type="match status" value="1"/>
</dbReference>
<evidence type="ECO:0000256" key="2">
    <source>
        <dbReference type="ARBA" id="ARBA00010382"/>
    </source>
</evidence>
<gene>
    <name evidence="15" type="ORF">AYI68_g1990</name>
</gene>
<dbReference type="OrthoDB" id="6777263at2759"/>
<dbReference type="SMART" id="SM00322">
    <property type="entry name" value="KH"/>
    <property type="match status" value="1"/>
</dbReference>
<feature type="domain" description="CCHC-type" evidence="14">
    <location>
        <begin position="258"/>
        <end position="273"/>
    </location>
</feature>
<evidence type="ECO:0000256" key="5">
    <source>
        <dbReference type="ARBA" id="ARBA00022723"/>
    </source>
</evidence>
<dbReference type="InterPro" id="IPR032570">
    <property type="entry name" value="SF1-HH"/>
</dbReference>
<dbReference type="CDD" id="cd02395">
    <property type="entry name" value="KH-I_BBP"/>
    <property type="match status" value="1"/>
</dbReference>
<feature type="region of interest" description="Disordered" evidence="13">
    <location>
        <begin position="1005"/>
        <end position="1025"/>
    </location>
</feature>
<keyword evidence="10" id="KW-0539">Nucleus</keyword>
<feature type="region of interest" description="Disordered" evidence="13">
    <location>
        <begin position="762"/>
        <end position="814"/>
    </location>
</feature>
<feature type="region of interest" description="Disordered" evidence="13">
    <location>
        <begin position="571"/>
        <end position="615"/>
    </location>
</feature>
<dbReference type="AlphaFoldDB" id="A0A1R0H3Z8"/>
<feature type="non-terminal residue" evidence="15">
    <location>
        <position position="1025"/>
    </location>
</feature>
<dbReference type="Pfam" id="PF22675">
    <property type="entry name" value="KH-I_KHDC4-BBP"/>
    <property type="match status" value="1"/>
</dbReference>
<feature type="region of interest" description="Disordered" evidence="13">
    <location>
        <begin position="1"/>
        <end position="27"/>
    </location>
</feature>
<dbReference type="Pfam" id="PF16275">
    <property type="entry name" value="SF1-HH"/>
    <property type="match status" value="1"/>
</dbReference>
<keyword evidence="4" id="KW-0507">mRNA processing</keyword>
<dbReference type="InterPro" id="IPR036612">
    <property type="entry name" value="KH_dom_type_1_sf"/>
</dbReference>
<name>A0A1R0H3Z8_9FUNG</name>
<dbReference type="InterPro" id="IPR055256">
    <property type="entry name" value="KH_1_KHDC4/BBP-like"/>
</dbReference>
<dbReference type="InterPro" id="IPR004087">
    <property type="entry name" value="KH_dom"/>
</dbReference>
<dbReference type="SMART" id="SM00343">
    <property type="entry name" value="ZnF_C2HC"/>
    <property type="match status" value="2"/>
</dbReference>
<comment type="similarity">
    <text evidence="2">Belongs to the BBP/SF1 family.</text>
</comment>
<dbReference type="InterPro" id="IPR036875">
    <property type="entry name" value="Znf_CCHC_sf"/>
</dbReference>
<evidence type="ECO:0000313" key="15">
    <source>
        <dbReference type="EMBL" id="OLY83855.1"/>
    </source>
</evidence>
<evidence type="ECO:0000256" key="10">
    <source>
        <dbReference type="ARBA" id="ARBA00023242"/>
    </source>
</evidence>
<dbReference type="InterPro" id="IPR001878">
    <property type="entry name" value="Znf_CCHC"/>
</dbReference>
<keyword evidence="6 11" id="KW-0863">Zinc-finger</keyword>
<organism evidence="15 16">
    <name type="scientific">Smittium mucronatum</name>
    <dbReference type="NCBI Taxonomy" id="133383"/>
    <lineage>
        <taxon>Eukaryota</taxon>
        <taxon>Fungi</taxon>
        <taxon>Fungi incertae sedis</taxon>
        <taxon>Zoopagomycota</taxon>
        <taxon>Kickxellomycotina</taxon>
        <taxon>Harpellomycetes</taxon>
        <taxon>Harpellales</taxon>
        <taxon>Legeriomycetaceae</taxon>
        <taxon>Smittium</taxon>
    </lineage>
</organism>
<keyword evidence="9" id="KW-0508">mRNA splicing</keyword>
<dbReference type="PROSITE" id="PS50158">
    <property type="entry name" value="ZF_CCHC"/>
    <property type="match status" value="1"/>
</dbReference>
<evidence type="ECO:0000256" key="7">
    <source>
        <dbReference type="ARBA" id="ARBA00022833"/>
    </source>
</evidence>
<dbReference type="STRING" id="133383.A0A1R0H3Z8"/>
<keyword evidence="16" id="KW-1185">Reference proteome</keyword>